<dbReference type="AlphaFoldDB" id="A0A0D3I7I2"/>
<evidence type="ECO:0008006" key="4">
    <source>
        <dbReference type="Google" id="ProtNLM"/>
    </source>
</evidence>
<evidence type="ECO:0000256" key="1">
    <source>
        <dbReference type="SAM" id="SignalP"/>
    </source>
</evidence>
<sequence>MAVGLLALAAIAAPTSTTARSPLFSSTPDPPLDARVVSSGAYHSDGLAEPYRDTVLSVCGIMAACTESGYTWKINFEPKPDEIWPEYLAEVHAEEVAGRSLSGATATISHEFKLPGHYRVEVSYGRSSQVTFVRCAYARREVRDLAKADWDKYVEAMWTIALLPSELGQERFACPNFYNLNVFTTMHGVNSMNRTCDQAYPEVGIKSLLDSEIVGPAYYGGGKANYDDRDPYDPYYVEDGRFARFPLRANRTGLCEESRPLFDDAYVDHCKSIMEGEGVYTFRGPANSSGIWMVEPRSDDSYEYVSRRSFYGYANEAGVGDIALPHLIPTYEVLAMATSMPLLTEAASYIMNDPVHGYAHYTLSGLWGGGLDSSTMCRADALGPAPIPLMEVIKDPSRYAVFAWYNHIIGRENGCFTCDRDGCTRTSDADEKGCADLNFETPQWSEFAEVDPITGYANFWHLHLNQFNNGMWMKEIFYGMSGRALGNDKIFMPNTGTFGRHPWANQDPLFLAHHAFTFVAWDLAMKNIRDKGISQPPLYDLEEFIRQRGVDECPGHNPDDATATAVYRNLVRYRSGQTPGSRQTWRDIMTMWAPDRKDYEWIVKDPYLTDLELLANSPDCNEACEDSASIISTFPPFPDLDLTPTQMCQATIQNLVGSGMTGRQACDTRLNAISNQTFFLADFLTVENSCEMSCRFCTFVCANSGPRPGQLAAVNDRDEGLSQALEERIEKYLASGQHKSRGGLV</sequence>
<dbReference type="HOGENOM" id="CLU_373185_0_0_1"/>
<feature type="signal peptide" evidence="1">
    <location>
        <begin position="1"/>
        <end position="19"/>
    </location>
</feature>
<keyword evidence="1" id="KW-0732">Signal</keyword>
<proteinExistence type="predicted"/>
<accession>A0A0D3I7I2</accession>
<reference evidence="2" key="2">
    <citation type="submission" date="2024-10" db="UniProtKB">
        <authorList>
            <consortium name="EnsemblProtists"/>
        </authorList>
    </citation>
    <scope>IDENTIFICATION</scope>
</reference>
<organism evidence="2 3">
    <name type="scientific">Emiliania huxleyi (strain CCMP1516)</name>
    <dbReference type="NCBI Taxonomy" id="280463"/>
    <lineage>
        <taxon>Eukaryota</taxon>
        <taxon>Haptista</taxon>
        <taxon>Haptophyta</taxon>
        <taxon>Prymnesiophyceae</taxon>
        <taxon>Isochrysidales</taxon>
        <taxon>Noelaerhabdaceae</taxon>
        <taxon>Emiliania</taxon>
    </lineage>
</organism>
<protein>
    <recommendedName>
        <fullName evidence="4">Tyrosinase copper-binding domain-containing protein</fullName>
    </recommendedName>
</protein>
<dbReference type="GeneID" id="17253220"/>
<dbReference type="KEGG" id="ehx:EMIHUDRAFT_448523"/>
<name>A0A0D3I7I2_EMIH1</name>
<evidence type="ECO:0000313" key="3">
    <source>
        <dbReference type="Proteomes" id="UP000013827"/>
    </source>
</evidence>
<dbReference type="PaxDb" id="2903-EOD07217"/>
<dbReference type="Proteomes" id="UP000013827">
    <property type="component" value="Unassembled WGS sequence"/>
</dbReference>
<evidence type="ECO:0000313" key="2">
    <source>
        <dbReference type="EnsemblProtists" id="EOD07217"/>
    </source>
</evidence>
<feature type="chain" id="PRO_5044290952" description="Tyrosinase copper-binding domain-containing protein" evidence="1">
    <location>
        <begin position="20"/>
        <end position="745"/>
    </location>
</feature>
<dbReference type="RefSeq" id="XP_005759646.1">
    <property type="nucleotide sequence ID" value="XM_005759589.1"/>
</dbReference>
<keyword evidence="3" id="KW-1185">Reference proteome</keyword>
<dbReference type="EnsemblProtists" id="EOD07217">
    <property type="protein sequence ID" value="EOD07217"/>
    <property type="gene ID" value="EMIHUDRAFT_448523"/>
</dbReference>
<reference evidence="3" key="1">
    <citation type="journal article" date="2013" name="Nature">
        <title>Pan genome of the phytoplankton Emiliania underpins its global distribution.</title>
        <authorList>
            <person name="Read B.A."/>
            <person name="Kegel J."/>
            <person name="Klute M.J."/>
            <person name="Kuo A."/>
            <person name="Lefebvre S.C."/>
            <person name="Maumus F."/>
            <person name="Mayer C."/>
            <person name="Miller J."/>
            <person name="Monier A."/>
            <person name="Salamov A."/>
            <person name="Young J."/>
            <person name="Aguilar M."/>
            <person name="Claverie J.M."/>
            <person name="Frickenhaus S."/>
            <person name="Gonzalez K."/>
            <person name="Herman E.K."/>
            <person name="Lin Y.C."/>
            <person name="Napier J."/>
            <person name="Ogata H."/>
            <person name="Sarno A.F."/>
            <person name="Shmutz J."/>
            <person name="Schroeder D."/>
            <person name="de Vargas C."/>
            <person name="Verret F."/>
            <person name="von Dassow P."/>
            <person name="Valentin K."/>
            <person name="Van de Peer Y."/>
            <person name="Wheeler G."/>
            <person name="Dacks J.B."/>
            <person name="Delwiche C.F."/>
            <person name="Dyhrman S.T."/>
            <person name="Glockner G."/>
            <person name="John U."/>
            <person name="Richards T."/>
            <person name="Worden A.Z."/>
            <person name="Zhang X."/>
            <person name="Grigoriev I.V."/>
            <person name="Allen A.E."/>
            <person name="Bidle K."/>
            <person name="Borodovsky M."/>
            <person name="Bowler C."/>
            <person name="Brownlee C."/>
            <person name="Cock J.M."/>
            <person name="Elias M."/>
            <person name="Gladyshev V.N."/>
            <person name="Groth M."/>
            <person name="Guda C."/>
            <person name="Hadaegh A."/>
            <person name="Iglesias-Rodriguez M.D."/>
            <person name="Jenkins J."/>
            <person name="Jones B.M."/>
            <person name="Lawson T."/>
            <person name="Leese F."/>
            <person name="Lindquist E."/>
            <person name="Lobanov A."/>
            <person name="Lomsadze A."/>
            <person name="Malik S.B."/>
            <person name="Marsh M.E."/>
            <person name="Mackinder L."/>
            <person name="Mock T."/>
            <person name="Mueller-Roeber B."/>
            <person name="Pagarete A."/>
            <person name="Parker M."/>
            <person name="Probert I."/>
            <person name="Quesneville H."/>
            <person name="Raines C."/>
            <person name="Rensing S.A."/>
            <person name="Riano-Pachon D.M."/>
            <person name="Richier S."/>
            <person name="Rokitta S."/>
            <person name="Shiraiwa Y."/>
            <person name="Soanes D.M."/>
            <person name="van der Giezen M."/>
            <person name="Wahlund T.M."/>
            <person name="Williams B."/>
            <person name="Wilson W."/>
            <person name="Wolfe G."/>
            <person name="Wurch L.L."/>
        </authorList>
    </citation>
    <scope>NUCLEOTIDE SEQUENCE</scope>
</reference>